<protein>
    <recommendedName>
        <fullName evidence="4">DUF397 domain-containing protein</fullName>
    </recommendedName>
</protein>
<dbReference type="Proteomes" id="UP001501020">
    <property type="component" value="Unassembled WGS sequence"/>
</dbReference>
<sequence>MPKVPKATGSRASGAANLPGIAGRQSPFFKGADKALFMIGVLEAKIAGHSTPLPEAHLSGLVFMDGQFADA</sequence>
<proteinExistence type="predicted"/>
<dbReference type="EMBL" id="BAAAMR010000007">
    <property type="protein sequence ID" value="GAA2125085.1"/>
    <property type="molecule type" value="Genomic_DNA"/>
</dbReference>
<keyword evidence="3" id="KW-1185">Reference proteome</keyword>
<organism evidence="2 3">
    <name type="scientific">Actinomadura napierensis</name>
    <dbReference type="NCBI Taxonomy" id="267854"/>
    <lineage>
        <taxon>Bacteria</taxon>
        <taxon>Bacillati</taxon>
        <taxon>Actinomycetota</taxon>
        <taxon>Actinomycetes</taxon>
        <taxon>Streptosporangiales</taxon>
        <taxon>Thermomonosporaceae</taxon>
        <taxon>Actinomadura</taxon>
    </lineage>
</organism>
<reference evidence="2 3" key="1">
    <citation type="journal article" date="2019" name="Int. J. Syst. Evol. Microbiol.">
        <title>The Global Catalogue of Microorganisms (GCM) 10K type strain sequencing project: providing services to taxonomists for standard genome sequencing and annotation.</title>
        <authorList>
            <consortium name="The Broad Institute Genomics Platform"/>
            <consortium name="The Broad Institute Genome Sequencing Center for Infectious Disease"/>
            <person name="Wu L."/>
            <person name="Ma J."/>
        </authorList>
    </citation>
    <scope>NUCLEOTIDE SEQUENCE [LARGE SCALE GENOMIC DNA]</scope>
    <source>
        <strain evidence="2 3">JCM 13850</strain>
    </source>
</reference>
<feature type="region of interest" description="Disordered" evidence="1">
    <location>
        <begin position="1"/>
        <end position="24"/>
    </location>
</feature>
<evidence type="ECO:0000256" key="1">
    <source>
        <dbReference type="SAM" id="MobiDB-lite"/>
    </source>
</evidence>
<evidence type="ECO:0000313" key="2">
    <source>
        <dbReference type="EMBL" id="GAA2125085.1"/>
    </source>
</evidence>
<evidence type="ECO:0000313" key="3">
    <source>
        <dbReference type="Proteomes" id="UP001501020"/>
    </source>
</evidence>
<comment type="caution">
    <text evidence="2">The sequence shown here is derived from an EMBL/GenBank/DDBJ whole genome shotgun (WGS) entry which is preliminary data.</text>
</comment>
<evidence type="ECO:0008006" key="4">
    <source>
        <dbReference type="Google" id="ProtNLM"/>
    </source>
</evidence>
<name>A0ABN2YBX6_9ACTN</name>
<accession>A0ABN2YBX6</accession>
<gene>
    <name evidence="2" type="ORF">GCM10009727_13150</name>
</gene>